<evidence type="ECO:0000256" key="7">
    <source>
        <dbReference type="ARBA" id="ARBA00022833"/>
    </source>
</evidence>
<dbReference type="PROSITE" id="PS50089">
    <property type="entry name" value="ZF_RING_2"/>
    <property type="match status" value="1"/>
</dbReference>
<dbReference type="EC" id="2.3.2.27" evidence="2"/>
<dbReference type="SMART" id="SM00184">
    <property type="entry name" value="RING"/>
    <property type="match status" value="1"/>
</dbReference>
<dbReference type="GO" id="GO:0008270">
    <property type="term" value="F:zinc ion binding"/>
    <property type="evidence" value="ECO:0007669"/>
    <property type="project" value="UniProtKB-KW"/>
</dbReference>
<evidence type="ECO:0000256" key="9">
    <source>
        <dbReference type="SAM" id="MobiDB-lite"/>
    </source>
</evidence>
<dbReference type="InterPro" id="IPR013083">
    <property type="entry name" value="Znf_RING/FYVE/PHD"/>
</dbReference>
<dbReference type="FunFam" id="3.30.40.10:FF:000504">
    <property type="entry name" value="E3 ubiquitin-protein ligase arkadia"/>
    <property type="match status" value="1"/>
</dbReference>
<dbReference type="OrthoDB" id="8062037at2759"/>
<dbReference type="InterPro" id="IPR001841">
    <property type="entry name" value="Znf_RING"/>
</dbReference>
<evidence type="ECO:0000256" key="8">
    <source>
        <dbReference type="PROSITE-ProRule" id="PRU00175"/>
    </source>
</evidence>
<dbReference type="GO" id="GO:0061630">
    <property type="term" value="F:ubiquitin protein ligase activity"/>
    <property type="evidence" value="ECO:0007669"/>
    <property type="project" value="UniProtKB-EC"/>
</dbReference>
<feature type="compositionally biased region" description="Basic and acidic residues" evidence="9">
    <location>
        <begin position="241"/>
        <end position="256"/>
    </location>
</feature>
<dbReference type="InterPro" id="IPR045191">
    <property type="entry name" value="MBR1/2-like"/>
</dbReference>
<keyword evidence="6" id="KW-0833">Ubl conjugation pathway</keyword>
<dbReference type="SUPFAM" id="SSF57850">
    <property type="entry name" value="RING/U-box"/>
    <property type="match status" value="1"/>
</dbReference>
<feature type="compositionally biased region" description="Basic and acidic residues" evidence="9">
    <location>
        <begin position="205"/>
        <end position="220"/>
    </location>
</feature>
<feature type="compositionally biased region" description="Polar residues" evidence="9">
    <location>
        <begin position="259"/>
        <end position="271"/>
    </location>
</feature>
<dbReference type="STRING" id="429701.A0A2G9HEG8"/>
<feature type="compositionally biased region" description="Polar residues" evidence="9">
    <location>
        <begin position="463"/>
        <end position="477"/>
    </location>
</feature>
<dbReference type="PANTHER" id="PTHR22937:SF136">
    <property type="entry name" value="RING-TYPE E3 UBIQUITIN TRANSFERASE"/>
    <property type="match status" value="1"/>
</dbReference>
<feature type="compositionally biased region" description="Polar residues" evidence="9">
    <location>
        <begin position="446"/>
        <end position="456"/>
    </location>
</feature>
<feature type="compositionally biased region" description="Low complexity" evidence="9">
    <location>
        <begin position="296"/>
        <end position="306"/>
    </location>
</feature>
<keyword evidence="12" id="KW-1185">Reference proteome</keyword>
<feature type="domain" description="RING-type" evidence="10">
    <location>
        <begin position="618"/>
        <end position="660"/>
    </location>
</feature>
<feature type="compositionally biased region" description="Basic and acidic residues" evidence="9">
    <location>
        <begin position="335"/>
        <end position="346"/>
    </location>
</feature>
<dbReference type="PANTHER" id="PTHR22937">
    <property type="entry name" value="E3 UBIQUITIN-PROTEIN LIGASE RNF165"/>
    <property type="match status" value="1"/>
</dbReference>
<feature type="compositionally biased region" description="Low complexity" evidence="9">
    <location>
        <begin position="350"/>
        <end position="362"/>
    </location>
</feature>
<name>A0A2G9HEG8_9LAMI</name>
<feature type="compositionally biased region" description="Polar residues" evidence="9">
    <location>
        <begin position="52"/>
        <end position="63"/>
    </location>
</feature>
<comment type="caution">
    <text evidence="11">The sequence shown here is derived from an EMBL/GenBank/DDBJ whole genome shotgun (WGS) entry which is preliminary data.</text>
</comment>
<evidence type="ECO:0000256" key="1">
    <source>
        <dbReference type="ARBA" id="ARBA00000900"/>
    </source>
</evidence>
<proteinExistence type="predicted"/>
<feature type="compositionally biased region" description="Polar residues" evidence="9">
    <location>
        <begin position="417"/>
        <end position="439"/>
    </location>
</feature>
<dbReference type="AlphaFoldDB" id="A0A2G9HEG8"/>
<evidence type="ECO:0000313" key="11">
    <source>
        <dbReference type="EMBL" id="PIN15929.1"/>
    </source>
</evidence>
<sequence length="672" mass="73354">MDRSSGKRSAGGLVTRTKACISGLKDATSEGDENAQFCNRIGCRGRIKYSHNMKTGSSDKAQGSSPSSHSSNKNKLIGKSSLCSSMISRARKSYLESKRKLSSRLNFDPSKRSLSRESGAPELTSSPSGYQSESMKKSGEVTVIDTWKLRISTNADISSPSSRTGDQSEPTKKSGEVAVRELRRTRTSSNAFTSSPSGRTGDQSESMKKSGEVAVREMRRTRISSDVLMSSSGSRSGDQSESTKKPGENTQRETRRPRISSNALMCSPSSQTRDKSEPMKKSGDVIVTGARQPRVSSSALMSPPSSQTGDHIESKKKSREVTVTETVRPRNRSIIFHDKSQLHHQNDPPSTSVSLASKSSTSDGASDVVPPSSSMELESAGEKRSSGRENSPFHGAIKTTTASTIDRKNSPSMRGISISNSRLSGGAASVSTRRPTNLNVGLRLSPQPNGRSSSSVGRPAIRISQSPDNVGDQSSPRHLSVRFFSSDSRLPSPSNSIGDSEHGFTRLMNHEMFHRRDLERIAEGLLAFRRFEQYEEWTDEEALALYLSNLDDQHQDMRLDIDNMSYEELLALEERMGTVSTALSEEALSKCLRRSIYQPDPSKVQITGTGEDGADFKCSICQEEYVVGDEVGKLVDCQHGYHVTCIKEWLNLKNWCPICKASSGPSQSSLSL</sequence>
<gene>
    <name evidence="11" type="ORF">CDL12_11421</name>
</gene>
<protein>
    <recommendedName>
        <fullName evidence="2">RING-type E3 ubiquitin transferase</fullName>
        <ecNumber evidence="2">2.3.2.27</ecNumber>
    </recommendedName>
</protein>
<evidence type="ECO:0000313" key="12">
    <source>
        <dbReference type="Proteomes" id="UP000231279"/>
    </source>
</evidence>
<accession>A0A2G9HEG8</accession>
<dbReference type="Gene3D" id="3.30.40.10">
    <property type="entry name" value="Zinc/RING finger domain, C3HC4 (zinc finger)"/>
    <property type="match status" value="1"/>
</dbReference>
<reference evidence="12" key="1">
    <citation type="journal article" date="2018" name="Gigascience">
        <title>Genome assembly of the Pink Ipe (Handroanthus impetiginosus, Bignoniaceae), a highly valued, ecologically keystone Neotropical timber forest tree.</title>
        <authorList>
            <person name="Silva-Junior O.B."/>
            <person name="Grattapaglia D."/>
            <person name="Novaes E."/>
            <person name="Collevatti R.G."/>
        </authorList>
    </citation>
    <scope>NUCLEOTIDE SEQUENCE [LARGE SCALE GENOMIC DNA]</scope>
    <source>
        <strain evidence="12">cv. UFG-1</strain>
    </source>
</reference>
<feature type="region of interest" description="Disordered" evidence="9">
    <location>
        <begin position="155"/>
        <end position="477"/>
    </location>
</feature>
<evidence type="ECO:0000256" key="2">
    <source>
        <dbReference type="ARBA" id="ARBA00012483"/>
    </source>
</evidence>
<feature type="compositionally biased region" description="Basic and acidic residues" evidence="9">
    <location>
        <begin position="310"/>
        <end position="322"/>
    </location>
</feature>
<keyword evidence="7" id="KW-0862">Zinc</keyword>
<feature type="compositionally biased region" description="Basic and acidic residues" evidence="9">
    <location>
        <begin position="169"/>
        <end position="184"/>
    </location>
</feature>
<feature type="region of interest" description="Disordered" evidence="9">
    <location>
        <begin position="50"/>
        <end position="80"/>
    </location>
</feature>
<feature type="compositionally biased region" description="Polar residues" evidence="9">
    <location>
        <begin position="123"/>
        <end position="133"/>
    </location>
</feature>
<organism evidence="11 12">
    <name type="scientific">Handroanthus impetiginosus</name>
    <dbReference type="NCBI Taxonomy" id="429701"/>
    <lineage>
        <taxon>Eukaryota</taxon>
        <taxon>Viridiplantae</taxon>
        <taxon>Streptophyta</taxon>
        <taxon>Embryophyta</taxon>
        <taxon>Tracheophyta</taxon>
        <taxon>Spermatophyta</taxon>
        <taxon>Magnoliopsida</taxon>
        <taxon>eudicotyledons</taxon>
        <taxon>Gunneridae</taxon>
        <taxon>Pentapetalae</taxon>
        <taxon>asterids</taxon>
        <taxon>lamiids</taxon>
        <taxon>Lamiales</taxon>
        <taxon>Bignoniaceae</taxon>
        <taxon>Crescentiina</taxon>
        <taxon>Tabebuia alliance</taxon>
        <taxon>Handroanthus</taxon>
    </lineage>
</organism>
<feature type="region of interest" description="Disordered" evidence="9">
    <location>
        <begin position="98"/>
        <end position="139"/>
    </location>
</feature>
<evidence type="ECO:0000259" key="10">
    <source>
        <dbReference type="PROSITE" id="PS50089"/>
    </source>
</evidence>
<keyword evidence="5 8" id="KW-0863">Zinc-finger</keyword>
<keyword evidence="3" id="KW-0808">Transferase</keyword>
<evidence type="ECO:0000256" key="6">
    <source>
        <dbReference type="ARBA" id="ARBA00022786"/>
    </source>
</evidence>
<comment type="catalytic activity">
    <reaction evidence="1">
        <text>S-ubiquitinyl-[E2 ubiquitin-conjugating enzyme]-L-cysteine + [acceptor protein]-L-lysine = [E2 ubiquitin-conjugating enzyme]-L-cysteine + N(6)-ubiquitinyl-[acceptor protein]-L-lysine.</text>
        <dbReference type="EC" id="2.3.2.27"/>
    </reaction>
</comment>
<feature type="compositionally biased region" description="Polar residues" evidence="9">
    <location>
        <begin position="187"/>
        <end position="204"/>
    </location>
</feature>
<evidence type="ECO:0000256" key="3">
    <source>
        <dbReference type="ARBA" id="ARBA00022679"/>
    </source>
</evidence>
<feature type="compositionally biased region" description="Low complexity" evidence="9">
    <location>
        <begin position="224"/>
        <end position="240"/>
    </location>
</feature>
<dbReference type="Pfam" id="PF13639">
    <property type="entry name" value="zf-RING_2"/>
    <property type="match status" value="1"/>
</dbReference>
<dbReference type="Proteomes" id="UP000231279">
    <property type="component" value="Unassembled WGS sequence"/>
</dbReference>
<feature type="compositionally biased region" description="Polar residues" evidence="9">
    <location>
        <begin position="155"/>
        <end position="168"/>
    </location>
</feature>
<dbReference type="EMBL" id="NKXS01001991">
    <property type="protein sequence ID" value="PIN15929.1"/>
    <property type="molecule type" value="Genomic_DNA"/>
</dbReference>
<evidence type="ECO:0000256" key="5">
    <source>
        <dbReference type="ARBA" id="ARBA00022771"/>
    </source>
</evidence>
<evidence type="ECO:0000256" key="4">
    <source>
        <dbReference type="ARBA" id="ARBA00022723"/>
    </source>
</evidence>
<feature type="compositionally biased region" description="Basic and acidic residues" evidence="9">
    <location>
        <begin position="272"/>
        <end position="283"/>
    </location>
</feature>
<keyword evidence="4" id="KW-0479">Metal-binding</keyword>